<evidence type="ECO:0000313" key="2">
    <source>
        <dbReference type="Proteomes" id="UP001234297"/>
    </source>
</evidence>
<dbReference type="EMBL" id="CM056812">
    <property type="protein sequence ID" value="KAJ8618477.1"/>
    <property type="molecule type" value="Genomic_DNA"/>
</dbReference>
<proteinExistence type="predicted"/>
<protein>
    <submittedName>
        <fullName evidence="1">Uncharacterized protein</fullName>
    </submittedName>
</protein>
<comment type="caution">
    <text evidence="1">The sequence shown here is derived from an EMBL/GenBank/DDBJ whole genome shotgun (WGS) entry which is preliminary data.</text>
</comment>
<evidence type="ECO:0000313" key="1">
    <source>
        <dbReference type="EMBL" id="KAJ8618477.1"/>
    </source>
</evidence>
<organism evidence="1 2">
    <name type="scientific">Persea americana</name>
    <name type="common">Avocado</name>
    <dbReference type="NCBI Taxonomy" id="3435"/>
    <lineage>
        <taxon>Eukaryota</taxon>
        <taxon>Viridiplantae</taxon>
        <taxon>Streptophyta</taxon>
        <taxon>Embryophyta</taxon>
        <taxon>Tracheophyta</taxon>
        <taxon>Spermatophyta</taxon>
        <taxon>Magnoliopsida</taxon>
        <taxon>Magnoliidae</taxon>
        <taxon>Laurales</taxon>
        <taxon>Lauraceae</taxon>
        <taxon>Persea</taxon>
    </lineage>
</organism>
<accession>A0ACC2KBH8</accession>
<reference evidence="1 2" key="1">
    <citation type="journal article" date="2022" name="Hortic Res">
        <title>A haplotype resolved chromosomal level avocado genome allows analysis of novel avocado genes.</title>
        <authorList>
            <person name="Nath O."/>
            <person name="Fletcher S.J."/>
            <person name="Hayward A."/>
            <person name="Shaw L.M."/>
            <person name="Masouleh A.K."/>
            <person name="Furtado A."/>
            <person name="Henry R.J."/>
            <person name="Mitter N."/>
        </authorList>
    </citation>
    <scope>NUCLEOTIDE SEQUENCE [LARGE SCALE GENOMIC DNA]</scope>
    <source>
        <strain evidence="2">cv. Hass</strain>
    </source>
</reference>
<dbReference type="Proteomes" id="UP001234297">
    <property type="component" value="Chromosome 4"/>
</dbReference>
<gene>
    <name evidence="1" type="ORF">MRB53_014663</name>
</gene>
<sequence>MGESCALYNDERELVLLMASMSLAGIQRAFCRSLSPLVHFVHPSCTLREEHILGADGIGGMKCQYGIG</sequence>
<name>A0ACC2KBH8_PERAE</name>
<keyword evidence="2" id="KW-1185">Reference proteome</keyword>